<dbReference type="EMBL" id="QFWT01000010">
    <property type="protein sequence ID" value="PWI32304.1"/>
    <property type="molecule type" value="Genomic_DNA"/>
</dbReference>
<reference evidence="3 4" key="1">
    <citation type="submission" date="2018-05" db="EMBL/GenBank/DDBJ databases">
        <title>Vibrio limimaris sp. nov., isolated from marine sediment.</title>
        <authorList>
            <person name="Li C.-M."/>
        </authorList>
    </citation>
    <scope>NUCLEOTIDE SEQUENCE [LARGE SCALE GENOMIC DNA]</scope>
    <source>
        <strain evidence="3 4">E4404</strain>
    </source>
</reference>
<feature type="domain" description="XdhC- CoxI" evidence="1">
    <location>
        <begin position="22"/>
        <end position="80"/>
    </location>
</feature>
<accession>A0A2U3B6F0</accession>
<dbReference type="OrthoDB" id="61481at2"/>
<dbReference type="InterPro" id="IPR003777">
    <property type="entry name" value="XdhC_CoxI"/>
</dbReference>
<dbReference type="InterPro" id="IPR052698">
    <property type="entry name" value="MoCofactor_Util/Proc"/>
</dbReference>
<dbReference type="Gene3D" id="3.40.50.720">
    <property type="entry name" value="NAD(P)-binding Rossmann-like Domain"/>
    <property type="match status" value="1"/>
</dbReference>
<dbReference type="Proteomes" id="UP000245362">
    <property type="component" value="Unassembled WGS sequence"/>
</dbReference>
<keyword evidence="4" id="KW-1185">Reference proteome</keyword>
<organism evidence="3 4">
    <name type="scientific">Vibrio albus</name>
    <dbReference type="NCBI Taxonomy" id="2200953"/>
    <lineage>
        <taxon>Bacteria</taxon>
        <taxon>Pseudomonadati</taxon>
        <taxon>Pseudomonadota</taxon>
        <taxon>Gammaproteobacteria</taxon>
        <taxon>Vibrionales</taxon>
        <taxon>Vibrionaceae</taxon>
        <taxon>Vibrio</taxon>
    </lineage>
</organism>
<dbReference type="RefSeq" id="WP_109320825.1">
    <property type="nucleotide sequence ID" value="NZ_QFWT01000010.1"/>
</dbReference>
<dbReference type="InterPro" id="IPR027051">
    <property type="entry name" value="XdhC_Rossmann_dom"/>
</dbReference>
<evidence type="ECO:0000259" key="2">
    <source>
        <dbReference type="Pfam" id="PF13478"/>
    </source>
</evidence>
<comment type="caution">
    <text evidence="3">The sequence shown here is derived from an EMBL/GenBank/DDBJ whole genome shotgun (WGS) entry which is preliminary data.</text>
</comment>
<protein>
    <submittedName>
        <fullName evidence="3">Xanthine dehydrogenase accessory protein XdhC</fullName>
    </submittedName>
</protein>
<gene>
    <name evidence="3" type="primary">xdhC</name>
    <name evidence="3" type="ORF">DI392_16670</name>
</gene>
<dbReference type="PANTHER" id="PTHR30388">
    <property type="entry name" value="ALDEHYDE OXIDOREDUCTASE MOLYBDENUM COFACTOR ASSEMBLY PROTEIN"/>
    <property type="match status" value="1"/>
</dbReference>
<dbReference type="NCBIfam" id="TIGR02964">
    <property type="entry name" value="xanthine_xdhC"/>
    <property type="match status" value="1"/>
</dbReference>
<dbReference type="AlphaFoldDB" id="A0A2U3B6F0"/>
<dbReference type="PANTHER" id="PTHR30388:SF6">
    <property type="entry name" value="XANTHINE DEHYDROGENASE SUBUNIT A-RELATED"/>
    <property type="match status" value="1"/>
</dbReference>
<dbReference type="Pfam" id="PF02625">
    <property type="entry name" value="XdhC_CoxI"/>
    <property type="match status" value="1"/>
</dbReference>
<proteinExistence type="predicted"/>
<evidence type="ECO:0000313" key="3">
    <source>
        <dbReference type="EMBL" id="PWI32304.1"/>
    </source>
</evidence>
<sequence>MITSSENLTENNWSAACYSLEQRGEAYCLATLISRSGSAPANIGAKMVITQTHQSGTLGGGNLEHQVTTMARKALTEETPHIDIHPFSLSGKSAQHCGGSVKIMFEYRNVHLPKVVIFGAGHVCQALCSILKNLPCNTMVVDTRQHWLDQLPTQQIQTSLQSDPVALLPSLPDKAYILIMTQSHDLDFEVVHHALEHQRFSYVGMIGSLSKKKVVERKLKEQLSDPRLSERLTCPIGKADIPGKLPMEIAVSVAAELLHLFSKSKENSSHV</sequence>
<feature type="domain" description="XdhC Rossmann" evidence="2">
    <location>
        <begin position="115"/>
        <end position="257"/>
    </location>
</feature>
<evidence type="ECO:0000259" key="1">
    <source>
        <dbReference type="Pfam" id="PF02625"/>
    </source>
</evidence>
<dbReference type="InterPro" id="IPR014308">
    <property type="entry name" value="Xanthine_DH_XdhC"/>
</dbReference>
<dbReference type="Pfam" id="PF13478">
    <property type="entry name" value="XdhC_C"/>
    <property type="match status" value="1"/>
</dbReference>
<name>A0A2U3B6F0_9VIBR</name>
<evidence type="ECO:0000313" key="4">
    <source>
        <dbReference type="Proteomes" id="UP000245362"/>
    </source>
</evidence>